<evidence type="ECO:0000259" key="3">
    <source>
        <dbReference type="PROSITE" id="PS50106"/>
    </source>
</evidence>
<dbReference type="InterPro" id="IPR035269">
    <property type="entry name" value="PSMD9"/>
</dbReference>
<accession>A0AAD6XVI9</accession>
<dbReference type="SMART" id="SM00228">
    <property type="entry name" value="PDZ"/>
    <property type="match status" value="1"/>
</dbReference>
<dbReference type="Proteomes" id="UP001222325">
    <property type="component" value="Unassembled WGS sequence"/>
</dbReference>
<dbReference type="GO" id="GO:0005737">
    <property type="term" value="C:cytoplasm"/>
    <property type="evidence" value="ECO:0007669"/>
    <property type="project" value="TreeGrafter"/>
</dbReference>
<evidence type="ECO:0000313" key="5">
    <source>
        <dbReference type="Proteomes" id="UP001222325"/>
    </source>
</evidence>
<feature type="region of interest" description="Disordered" evidence="2">
    <location>
        <begin position="27"/>
        <end position="46"/>
    </location>
</feature>
<dbReference type="PANTHER" id="PTHR12651">
    <property type="entry name" value="26S PROTEASOME NON-ATPASE REGULATORY SUBUNIT 9"/>
    <property type="match status" value="1"/>
</dbReference>
<dbReference type="PANTHER" id="PTHR12651:SF1">
    <property type="entry name" value="26S PROTEASOME NON-ATPASE REGULATORY SUBUNIT 9"/>
    <property type="match status" value="1"/>
</dbReference>
<organism evidence="4 5">
    <name type="scientific">Mycena belliarum</name>
    <dbReference type="NCBI Taxonomy" id="1033014"/>
    <lineage>
        <taxon>Eukaryota</taxon>
        <taxon>Fungi</taxon>
        <taxon>Dikarya</taxon>
        <taxon>Basidiomycota</taxon>
        <taxon>Agaricomycotina</taxon>
        <taxon>Agaricomycetes</taxon>
        <taxon>Agaricomycetidae</taxon>
        <taxon>Agaricales</taxon>
        <taxon>Marasmiineae</taxon>
        <taxon>Mycenaceae</taxon>
        <taxon>Mycena</taxon>
    </lineage>
</organism>
<dbReference type="InterPro" id="IPR036034">
    <property type="entry name" value="PDZ_sf"/>
</dbReference>
<feature type="domain" description="PDZ" evidence="3">
    <location>
        <begin position="30"/>
        <end position="122"/>
    </location>
</feature>
<dbReference type="PROSITE" id="PS50106">
    <property type="entry name" value="PDZ"/>
    <property type="match status" value="1"/>
</dbReference>
<dbReference type="EMBL" id="JARJCN010000012">
    <property type="protein sequence ID" value="KAJ7095752.1"/>
    <property type="molecule type" value="Genomic_DNA"/>
</dbReference>
<comment type="similarity">
    <text evidence="1">Belongs to the proteasome subunit p27 family.</text>
</comment>
<proteinExistence type="inferred from homology"/>
<gene>
    <name evidence="4" type="ORF">B0H15DRAFT_69450</name>
</gene>
<dbReference type="InterPro" id="IPR041489">
    <property type="entry name" value="PDZ_6"/>
</dbReference>
<evidence type="ECO:0000256" key="1">
    <source>
        <dbReference type="ARBA" id="ARBA00005256"/>
    </source>
</evidence>
<dbReference type="AlphaFoldDB" id="A0AAD6XVI9"/>
<dbReference type="GO" id="GO:0005634">
    <property type="term" value="C:nucleus"/>
    <property type="evidence" value="ECO:0007669"/>
    <property type="project" value="TreeGrafter"/>
</dbReference>
<sequence>MKPARRWLQRQKDAFFRLSIAEQELAAPGLITTPPSEEESPDTSGLGLSTAGLPKGFFKPFFLVKDVSPGGPAEVAGLRDDDLIVTFGETPVRSLAPLQYQAMIRSALKENSAIPIVVARPGKHVLLSLTPTEEAGLGCVVINHTPRQLITLQTRLDATCNAFNRAR</sequence>
<comment type="caution">
    <text evidence="4">The sequence shown here is derived from an EMBL/GenBank/DDBJ whole genome shotgun (WGS) entry which is preliminary data.</text>
</comment>
<reference evidence="4" key="1">
    <citation type="submission" date="2023-03" db="EMBL/GenBank/DDBJ databases">
        <title>Massive genome expansion in bonnet fungi (Mycena s.s.) driven by repeated elements and novel gene families across ecological guilds.</title>
        <authorList>
            <consortium name="Lawrence Berkeley National Laboratory"/>
            <person name="Harder C.B."/>
            <person name="Miyauchi S."/>
            <person name="Viragh M."/>
            <person name="Kuo A."/>
            <person name="Thoen E."/>
            <person name="Andreopoulos B."/>
            <person name="Lu D."/>
            <person name="Skrede I."/>
            <person name="Drula E."/>
            <person name="Henrissat B."/>
            <person name="Morin E."/>
            <person name="Kohler A."/>
            <person name="Barry K."/>
            <person name="LaButti K."/>
            <person name="Morin E."/>
            <person name="Salamov A."/>
            <person name="Lipzen A."/>
            <person name="Mereny Z."/>
            <person name="Hegedus B."/>
            <person name="Baldrian P."/>
            <person name="Stursova M."/>
            <person name="Weitz H."/>
            <person name="Taylor A."/>
            <person name="Grigoriev I.V."/>
            <person name="Nagy L.G."/>
            <person name="Martin F."/>
            <person name="Kauserud H."/>
        </authorList>
    </citation>
    <scope>NUCLEOTIDE SEQUENCE</scope>
    <source>
        <strain evidence="4">CBHHK173m</strain>
    </source>
</reference>
<evidence type="ECO:0000313" key="4">
    <source>
        <dbReference type="EMBL" id="KAJ7095752.1"/>
    </source>
</evidence>
<evidence type="ECO:0000256" key="2">
    <source>
        <dbReference type="SAM" id="MobiDB-lite"/>
    </source>
</evidence>
<dbReference type="InterPro" id="IPR001478">
    <property type="entry name" value="PDZ"/>
</dbReference>
<dbReference type="SUPFAM" id="SSF50156">
    <property type="entry name" value="PDZ domain-like"/>
    <property type="match status" value="1"/>
</dbReference>
<name>A0AAD6XVI9_9AGAR</name>
<protein>
    <recommendedName>
        <fullName evidence="3">PDZ domain-containing protein</fullName>
    </recommendedName>
</protein>
<keyword evidence="5" id="KW-1185">Reference proteome</keyword>
<dbReference type="GO" id="GO:0070682">
    <property type="term" value="P:proteasome regulatory particle assembly"/>
    <property type="evidence" value="ECO:0007669"/>
    <property type="project" value="InterPro"/>
</dbReference>
<dbReference type="Gene3D" id="2.30.42.10">
    <property type="match status" value="1"/>
</dbReference>
<dbReference type="Pfam" id="PF17820">
    <property type="entry name" value="PDZ_6"/>
    <property type="match status" value="1"/>
</dbReference>